<dbReference type="Proteomes" id="UP000546126">
    <property type="component" value="Unassembled WGS sequence"/>
</dbReference>
<dbReference type="PANTHER" id="PTHR30528">
    <property type="entry name" value="CYTOPLASMIC PROTEIN"/>
    <property type="match status" value="1"/>
</dbReference>
<evidence type="ECO:0000313" key="2">
    <source>
        <dbReference type="Proteomes" id="UP000546126"/>
    </source>
</evidence>
<dbReference type="EMBL" id="JABWGO010000001">
    <property type="protein sequence ID" value="NUW40654.1"/>
    <property type="molecule type" value="Genomic_DNA"/>
</dbReference>
<gene>
    <name evidence="1" type="ORF">HT134_10945</name>
</gene>
<proteinExistence type="predicted"/>
<organism evidence="1 2">
    <name type="scientific">Nonomuraea rhodomycinica</name>
    <dbReference type="NCBI Taxonomy" id="1712872"/>
    <lineage>
        <taxon>Bacteria</taxon>
        <taxon>Bacillati</taxon>
        <taxon>Actinomycetota</taxon>
        <taxon>Actinomycetes</taxon>
        <taxon>Streptosporangiales</taxon>
        <taxon>Streptosporangiaceae</taxon>
        <taxon>Nonomuraea</taxon>
    </lineage>
</organism>
<name>A0A7Y6MBM7_9ACTN</name>
<dbReference type="InterPro" id="IPR009351">
    <property type="entry name" value="AlkZ-like"/>
</dbReference>
<sequence length="357" mass="40394">MTPHRLSPADARRVAVRAQLLDGSRPTALLDLVRRLTLLQIDPTAAIAPNADLVVWSRLGSSYSREELVSALEERKLLELRAFVRPCEDLALYRAEMALRPDPGRPWREWVRVNDACRRDILDRLGSAGPLPSRELPDTCAVPWKSTGWTDNRNVTQMLECMVVLGEVAVAGRRGNDRLWDLAERVYPDEPAVPVEEARRLRDERRLRALGIARARTTQFPVEPADVGEAGEPAVVEGVKGEWRVDPALLDGPFTGRAALLSPFDRLVHDRRRTVELFGFDYQLEMYKPVAKRRWGYFALPILYGDRLVGKLDATADRKAGVLRVNAIHQDVPFTEDMAAAIDREIEDLARWLRLSR</sequence>
<evidence type="ECO:0000313" key="1">
    <source>
        <dbReference type="EMBL" id="NUW40654.1"/>
    </source>
</evidence>
<reference evidence="1 2" key="1">
    <citation type="submission" date="2020-06" db="EMBL/GenBank/DDBJ databases">
        <authorList>
            <person name="Chanama M."/>
        </authorList>
    </citation>
    <scope>NUCLEOTIDE SEQUENCE [LARGE SCALE GENOMIC DNA]</scope>
    <source>
        <strain evidence="1 2">TBRC6557</strain>
    </source>
</reference>
<dbReference type="RefSeq" id="WP_175599999.1">
    <property type="nucleotide sequence ID" value="NZ_JABWGO010000001.1"/>
</dbReference>
<dbReference type="AlphaFoldDB" id="A0A7Y6MBM7"/>
<comment type="caution">
    <text evidence="1">The sequence shown here is derived from an EMBL/GenBank/DDBJ whole genome shotgun (WGS) entry which is preliminary data.</text>
</comment>
<dbReference type="Pfam" id="PF06224">
    <property type="entry name" value="AlkZ-like"/>
    <property type="match status" value="1"/>
</dbReference>
<accession>A0A7Y6MBM7</accession>
<dbReference type="PANTHER" id="PTHR30528:SF0">
    <property type="entry name" value="CYTOPLASMIC PROTEIN"/>
    <property type="match status" value="1"/>
</dbReference>
<protein>
    <submittedName>
        <fullName evidence="1">Winged helix-turn-helix domain-containing protein</fullName>
    </submittedName>
</protein>
<keyword evidence="2" id="KW-1185">Reference proteome</keyword>